<dbReference type="EMBL" id="SNYW01000008">
    <property type="protein sequence ID" value="TDQ82423.1"/>
    <property type="molecule type" value="Genomic_DNA"/>
</dbReference>
<evidence type="ECO:0000313" key="9">
    <source>
        <dbReference type="Proteomes" id="UP000295783"/>
    </source>
</evidence>
<feature type="domain" description="EamA" evidence="7">
    <location>
        <begin position="12"/>
        <end position="144"/>
    </location>
</feature>
<evidence type="ECO:0000256" key="4">
    <source>
        <dbReference type="ARBA" id="ARBA00022989"/>
    </source>
</evidence>
<dbReference type="Proteomes" id="UP000295783">
    <property type="component" value="Unassembled WGS sequence"/>
</dbReference>
<feature type="transmembrane region" description="Helical" evidence="6">
    <location>
        <begin position="72"/>
        <end position="94"/>
    </location>
</feature>
<sequence>MTSSSSDRAAALALLVSTGFLIGIGFPLGKLAAQAGIPPAAWSFAISGGGALVILGVILARRQRIAWDRWHLRYYLVAGSLSYVFPNLLIYAAIPRLGAGLTAIYLTLSPIMTLTISIVMGLRRPGWLGFAGIALGCAGALTIILSKGELGGSADFAWAMAALLIPLSLAGGNVYRTLDWPAGGRPLGLAMGSNAAAALCLFVAALAWDGAMPFAPLLAAPLLTLGQIAVSAAMFALFFRLQVVGGPVYLSQIGYVAAATSLVIGTFLLGESYAFVTWMGGLVIVAGVVATTLDRGRK</sequence>
<reference evidence="8 9" key="1">
    <citation type="submission" date="2019-03" db="EMBL/GenBank/DDBJ databases">
        <title>Genomic Encyclopedia of Type Strains, Phase III (KMG-III): the genomes of soil and plant-associated and newly described type strains.</title>
        <authorList>
            <person name="Whitman W."/>
        </authorList>
    </citation>
    <scope>NUCLEOTIDE SEQUENCE [LARGE SCALE GENOMIC DNA]</scope>
    <source>
        <strain evidence="8 9">CGMCC 1.7660</strain>
    </source>
</reference>
<gene>
    <name evidence="8" type="ORF">A8950_2246</name>
</gene>
<evidence type="ECO:0000256" key="5">
    <source>
        <dbReference type="ARBA" id="ARBA00023136"/>
    </source>
</evidence>
<dbReference type="SUPFAM" id="SSF103481">
    <property type="entry name" value="Multidrug resistance efflux transporter EmrE"/>
    <property type="match status" value="2"/>
</dbReference>
<keyword evidence="5 6" id="KW-0472">Membrane</keyword>
<evidence type="ECO:0000313" key="8">
    <source>
        <dbReference type="EMBL" id="TDQ82423.1"/>
    </source>
</evidence>
<comment type="caution">
    <text evidence="8">The sequence shown here is derived from an EMBL/GenBank/DDBJ whole genome shotgun (WGS) entry which is preliminary data.</text>
</comment>
<evidence type="ECO:0000256" key="6">
    <source>
        <dbReference type="SAM" id="Phobius"/>
    </source>
</evidence>
<comment type="subcellular location">
    <subcellularLocation>
        <location evidence="1">Membrane</location>
        <topology evidence="1">Multi-pass membrane protein</topology>
    </subcellularLocation>
</comment>
<evidence type="ECO:0000256" key="1">
    <source>
        <dbReference type="ARBA" id="ARBA00004141"/>
    </source>
</evidence>
<dbReference type="RefSeq" id="WP_133613705.1">
    <property type="nucleotide sequence ID" value="NZ_SNYW01000008.1"/>
</dbReference>
<feature type="transmembrane region" description="Helical" evidence="6">
    <location>
        <begin position="187"/>
        <end position="208"/>
    </location>
</feature>
<accession>A0A4R6WNC6</accession>
<dbReference type="PANTHER" id="PTHR32322">
    <property type="entry name" value="INNER MEMBRANE TRANSPORTER"/>
    <property type="match status" value="1"/>
</dbReference>
<organism evidence="8 9">
    <name type="scientific">Dongia mobilis</name>
    <dbReference type="NCBI Taxonomy" id="578943"/>
    <lineage>
        <taxon>Bacteria</taxon>
        <taxon>Pseudomonadati</taxon>
        <taxon>Pseudomonadota</taxon>
        <taxon>Alphaproteobacteria</taxon>
        <taxon>Rhodospirillales</taxon>
        <taxon>Dongiaceae</taxon>
        <taxon>Dongia</taxon>
    </lineage>
</organism>
<dbReference type="AlphaFoldDB" id="A0A4R6WNC6"/>
<dbReference type="PANTHER" id="PTHR32322:SF2">
    <property type="entry name" value="EAMA DOMAIN-CONTAINING PROTEIN"/>
    <property type="match status" value="1"/>
</dbReference>
<feature type="transmembrane region" description="Helical" evidence="6">
    <location>
        <begin position="157"/>
        <end position="175"/>
    </location>
</feature>
<feature type="transmembrane region" description="Helical" evidence="6">
    <location>
        <begin position="275"/>
        <end position="293"/>
    </location>
</feature>
<dbReference type="GO" id="GO:0016020">
    <property type="term" value="C:membrane"/>
    <property type="evidence" value="ECO:0007669"/>
    <property type="project" value="UniProtKB-SubCell"/>
</dbReference>
<name>A0A4R6WNC6_9PROT</name>
<evidence type="ECO:0000259" key="7">
    <source>
        <dbReference type="Pfam" id="PF00892"/>
    </source>
</evidence>
<dbReference type="OrthoDB" id="8688375at2"/>
<dbReference type="InterPro" id="IPR000620">
    <property type="entry name" value="EamA_dom"/>
</dbReference>
<protein>
    <submittedName>
        <fullName evidence="8">EamA-like transporter family protein</fullName>
    </submittedName>
</protein>
<feature type="transmembrane region" description="Helical" evidence="6">
    <location>
        <begin position="40"/>
        <end position="60"/>
    </location>
</feature>
<keyword evidence="4 6" id="KW-1133">Transmembrane helix</keyword>
<keyword evidence="9" id="KW-1185">Reference proteome</keyword>
<feature type="transmembrane region" description="Helical" evidence="6">
    <location>
        <begin position="214"/>
        <end position="239"/>
    </location>
</feature>
<keyword evidence="3 6" id="KW-0812">Transmembrane</keyword>
<feature type="transmembrane region" description="Helical" evidence="6">
    <location>
        <begin position="127"/>
        <end position="145"/>
    </location>
</feature>
<dbReference type="InterPro" id="IPR050638">
    <property type="entry name" value="AA-Vitamin_Transporters"/>
</dbReference>
<dbReference type="InterPro" id="IPR037185">
    <property type="entry name" value="EmrE-like"/>
</dbReference>
<dbReference type="Pfam" id="PF00892">
    <property type="entry name" value="EamA"/>
    <property type="match status" value="1"/>
</dbReference>
<evidence type="ECO:0000256" key="2">
    <source>
        <dbReference type="ARBA" id="ARBA00007362"/>
    </source>
</evidence>
<feature type="transmembrane region" description="Helical" evidence="6">
    <location>
        <begin position="100"/>
        <end position="120"/>
    </location>
</feature>
<feature type="transmembrane region" description="Helical" evidence="6">
    <location>
        <begin position="9"/>
        <end position="28"/>
    </location>
</feature>
<evidence type="ECO:0000256" key="3">
    <source>
        <dbReference type="ARBA" id="ARBA00022692"/>
    </source>
</evidence>
<feature type="transmembrane region" description="Helical" evidence="6">
    <location>
        <begin position="248"/>
        <end position="269"/>
    </location>
</feature>
<proteinExistence type="inferred from homology"/>
<comment type="similarity">
    <text evidence="2">Belongs to the EamA transporter family.</text>
</comment>